<dbReference type="AlphaFoldDB" id="B3E1B7"/>
<dbReference type="HOGENOM" id="CLU_3201907_0_0_0"/>
<dbReference type="Proteomes" id="UP000009149">
    <property type="component" value="Chromosome"/>
</dbReference>
<organism evidence="1 2">
    <name type="scientific">Methylacidiphilum infernorum (isolate V4)</name>
    <name type="common">Methylokorus infernorum (strain V4)</name>
    <dbReference type="NCBI Taxonomy" id="481448"/>
    <lineage>
        <taxon>Bacteria</taxon>
        <taxon>Pseudomonadati</taxon>
        <taxon>Verrucomicrobiota</taxon>
        <taxon>Methylacidiphilae</taxon>
        <taxon>Methylacidiphilales</taxon>
        <taxon>Methylacidiphilaceae</taxon>
        <taxon>Methylacidiphilum (ex Ratnadevi et al. 2023)</taxon>
    </lineage>
</organism>
<dbReference type="EMBL" id="CP000975">
    <property type="protein sequence ID" value="ACD82913.1"/>
    <property type="molecule type" value="Genomic_DNA"/>
</dbReference>
<gene>
    <name evidence="1" type="ordered locus">Minf_0858</name>
</gene>
<sequence length="45" mass="5260">MCLLLLLNLAINPILLQRTEKLFLFIFPFFSYSICSLSRTSIPIR</sequence>
<evidence type="ECO:0000313" key="1">
    <source>
        <dbReference type="EMBL" id="ACD82913.1"/>
    </source>
</evidence>
<evidence type="ECO:0000313" key="2">
    <source>
        <dbReference type="Proteomes" id="UP000009149"/>
    </source>
</evidence>
<proteinExistence type="predicted"/>
<dbReference type="KEGG" id="min:Minf_0858"/>
<name>B3E1B7_METI4</name>
<accession>B3E1B7</accession>
<dbReference type="STRING" id="481448.Minf_0858"/>
<protein>
    <submittedName>
        <fullName evidence="1">Uncharacterized protein</fullName>
    </submittedName>
</protein>
<reference evidence="1 2" key="1">
    <citation type="journal article" date="2008" name="Biol. Direct">
        <title>Complete genome sequence of the extremely acidophilic methanotroph isolate V4, Methylacidiphilum infernorum, a representative of the bacterial phylum Verrucomicrobia.</title>
        <authorList>
            <person name="Hou S."/>
            <person name="Makarova K.S."/>
            <person name="Saw J.H."/>
            <person name="Senin P."/>
            <person name="Ly B.V."/>
            <person name="Zhou Z."/>
            <person name="Ren Y."/>
            <person name="Wang J."/>
            <person name="Galperin M.Y."/>
            <person name="Omelchenko M.V."/>
            <person name="Wolf Y.I."/>
            <person name="Yutin N."/>
            <person name="Koonin E.V."/>
            <person name="Stott M.B."/>
            <person name="Mountain B.W."/>
            <person name="Crowe M.A."/>
            <person name="Smirnova A.V."/>
            <person name="Dunfield P.F."/>
            <person name="Feng L."/>
            <person name="Wang L."/>
            <person name="Alam M."/>
        </authorList>
    </citation>
    <scope>NUCLEOTIDE SEQUENCE [LARGE SCALE GENOMIC DNA]</scope>
    <source>
        <strain evidence="2">Isolate V4</strain>
    </source>
</reference>